<keyword evidence="2" id="KW-1185">Reference proteome</keyword>
<evidence type="ECO:0000313" key="1">
    <source>
        <dbReference type="EMBL" id="KAG0417212.1"/>
    </source>
</evidence>
<accession>A0AC60PCA7</accession>
<dbReference type="Proteomes" id="UP000805193">
    <property type="component" value="Unassembled WGS sequence"/>
</dbReference>
<evidence type="ECO:0000313" key="2">
    <source>
        <dbReference type="Proteomes" id="UP000805193"/>
    </source>
</evidence>
<sequence>MARHVTRAGLQNEAAALKRYKTKQKIQAFGVGLCINPGLPMLGASPDGLVWDEDIQEYELVEVKNVSQVIDVHLTTFEEVMGRGFVEFIYADKTVDKKHKHYHQVAGQLALTGLEWHDLAVDWVEDCWVTQTQVRQPALLVFSLATVVQVNTMMVFSELPVLLTEPRFSSSLEFLGANLAKCLKTRFPDYKFDQVASLAMLLDPRFKAVVYEEDRSMGHWLKNLGVEEAQQISETQRSAEVSSASTAPEVPSSYADGDNDGDADFVQSRNALGRSESNDMRPARDAATRRLTAVAMGATGTGSGGRPDQQLLWGLRWQVRDETGPARAAATSRSTAAVIRATGSRFRCKPNQLILSGLPRLLQPWQRWTALLFLRRPPRLLPAAASSSRSTTSRRRPRRGARNHLVAMCRGGSGLCSGTRGRRHRRG</sequence>
<reference evidence="1 2" key="1">
    <citation type="journal article" date="2020" name="Cell">
        <title>Large-Scale Comparative Analyses of Tick Genomes Elucidate Their Genetic Diversity and Vector Capacities.</title>
        <authorList>
            <consortium name="Tick Genome and Microbiome Consortium (TIGMIC)"/>
            <person name="Jia N."/>
            <person name="Wang J."/>
            <person name="Shi W."/>
            <person name="Du L."/>
            <person name="Sun Y."/>
            <person name="Zhan W."/>
            <person name="Jiang J.F."/>
            <person name="Wang Q."/>
            <person name="Zhang B."/>
            <person name="Ji P."/>
            <person name="Bell-Sakyi L."/>
            <person name="Cui X.M."/>
            <person name="Yuan T.T."/>
            <person name="Jiang B.G."/>
            <person name="Yang W.F."/>
            <person name="Lam T.T."/>
            <person name="Chang Q.C."/>
            <person name="Ding S.J."/>
            <person name="Wang X.J."/>
            <person name="Zhu J.G."/>
            <person name="Ruan X.D."/>
            <person name="Zhao L."/>
            <person name="Wei J.T."/>
            <person name="Ye R.Z."/>
            <person name="Que T.C."/>
            <person name="Du C.H."/>
            <person name="Zhou Y.H."/>
            <person name="Cheng J.X."/>
            <person name="Dai P.F."/>
            <person name="Guo W.B."/>
            <person name="Han X.H."/>
            <person name="Huang E.J."/>
            <person name="Li L.F."/>
            <person name="Wei W."/>
            <person name="Gao Y.C."/>
            <person name="Liu J.Z."/>
            <person name="Shao H.Z."/>
            <person name="Wang X."/>
            <person name="Wang C.C."/>
            <person name="Yang T.C."/>
            <person name="Huo Q.B."/>
            <person name="Li W."/>
            <person name="Chen H.Y."/>
            <person name="Chen S.E."/>
            <person name="Zhou L.G."/>
            <person name="Ni X.B."/>
            <person name="Tian J.H."/>
            <person name="Sheng Y."/>
            <person name="Liu T."/>
            <person name="Pan Y.S."/>
            <person name="Xia L.Y."/>
            <person name="Li J."/>
            <person name="Zhao F."/>
            <person name="Cao W.C."/>
        </authorList>
    </citation>
    <scope>NUCLEOTIDE SEQUENCE [LARGE SCALE GENOMIC DNA]</scope>
    <source>
        <strain evidence="1">Iper-2018</strain>
    </source>
</reference>
<gene>
    <name evidence="1" type="ORF">HPB47_005796</name>
</gene>
<proteinExistence type="predicted"/>
<comment type="caution">
    <text evidence="1">The sequence shown here is derived from an EMBL/GenBank/DDBJ whole genome shotgun (WGS) entry which is preliminary data.</text>
</comment>
<name>A0AC60PCA7_IXOPE</name>
<organism evidence="1 2">
    <name type="scientific">Ixodes persulcatus</name>
    <name type="common">Taiga tick</name>
    <dbReference type="NCBI Taxonomy" id="34615"/>
    <lineage>
        <taxon>Eukaryota</taxon>
        <taxon>Metazoa</taxon>
        <taxon>Ecdysozoa</taxon>
        <taxon>Arthropoda</taxon>
        <taxon>Chelicerata</taxon>
        <taxon>Arachnida</taxon>
        <taxon>Acari</taxon>
        <taxon>Parasitiformes</taxon>
        <taxon>Ixodida</taxon>
        <taxon>Ixodoidea</taxon>
        <taxon>Ixodidae</taxon>
        <taxon>Ixodinae</taxon>
        <taxon>Ixodes</taxon>
    </lineage>
</organism>
<dbReference type="EMBL" id="JABSTQ010010870">
    <property type="protein sequence ID" value="KAG0417212.1"/>
    <property type="molecule type" value="Genomic_DNA"/>
</dbReference>
<protein>
    <submittedName>
        <fullName evidence="1">Uncharacterized protein</fullName>
    </submittedName>
</protein>